<dbReference type="Proteomes" id="UP000265140">
    <property type="component" value="Chromosome 3"/>
</dbReference>
<dbReference type="GeneTree" id="ENSGT00390000005847"/>
<dbReference type="OMA" id="NQHGQIR"/>
<proteinExistence type="predicted"/>
<reference evidence="2" key="1">
    <citation type="journal article" date="2014" name="PLoS ONE">
        <title>The genome and linkage map of the northern pike (Esox lucius): conserved synteny revealed between the salmonid sister group and the Neoteleostei.</title>
        <authorList>
            <person name="Rondeau E.B."/>
            <person name="Minkley D.R."/>
            <person name="Leong J.S."/>
            <person name="Messmer A.M."/>
            <person name="Jantzen J.R."/>
            <person name="von Schalburg K.R."/>
            <person name="Lemon C."/>
            <person name="Bird N.H."/>
            <person name="Koop B.F."/>
        </authorList>
    </citation>
    <scope>NUCLEOTIDE SEQUENCE</scope>
</reference>
<sequence length="295" mass="32425">DVLLIGVALITCIDLMCIIEIVHPMSSDIAGSPVSVDVGLCRTHCGVVPSRTSSEAGLYSKHSSMLEYLRSKKVRVREPATAANNERSGQAPSCGVNHNCAPTGMRVERVLLFEGPREVEVIDDCQCENKLTQCVRVPALKTYFFETPYENVIDVGSCASLQSSPDGFSCVPTKFDSALVKTPNKVDLIQTVQACELKESCYRVPYVEYYYEVVYHADGVKEEKLKEIDVGRCLGGCTTGNRCLLRSPSDSEACHLWAERPTNSCLPQGYDSHIFLNQHGQIRTVLSISSCLCQS</sequence>
<dbReference type="PANTHER" id="PTHR39313">
    <property type="entry name" value="IM:7138239"/>
    <property type="match status" value="1"/>
</dbReference>
<reference evidence="1" key="3">
    <citation type="submission" date="2025-08" db="UniProtKB">
        <authorList>
            <consortium name="Ensembl"/>
        </authorList>
    </citation>
    <scope>IDENTIFICATION</scope>
</reference>
<evidence type="ECO:0000313" key="2">
    <source>
        <dbReference type="Proteomes" id="UP000265140"/>
    </source>
</evidence>
<dbReference type="PANTHER" id="PTHR39313:SF1">
    <property type="entry name" value="IM:7138239"/>
    <property type="match status" value="1"/>
</dbReference>
<dbReference type="InParanoid" id="A0A3P8YCZ2"/>
<evidence type="ECO:0008006" key="3">
    <source>
        <dbReference type="Google" id="ProtNLM"/>
    </source>
</evidence>
<dbReference type="Bgee" id="ENSELUG00000014481">
    <property type="expression patterns" value="Expressed in testis and 3 other cell types or tissues"/>
</dbReference>
<organism evidence="1 2">
    <name type="scientific">Esox lucius</name>
    <name type="common">Northern pike</name>
    <dbReference type="NCBI Taxonomy" id="8010"/>
    <lineage>
        <taxon>Eukaryota</taxon>
        <taxon>Metazoa</taxon>
        <taxon>Chordata</taxon>
        <taxon>Craniata</taxon>
        <taxon>Vertebrata</taxon>
        <taxon>Euteleostomi</taxon>
        <taxon>Actinopterygii</taxon>
        <taxon>Neopterygii</taxon>
        <taxon>Teleostei</taxon>
        <taxon>Protacanthopterygii</taxon>
        <taxon>Esociformes</taxon>
        <taxon>Esocidae</taxon>
        <taxon>Esox</taxon>
    </lineage>
</organism>
<name>A0A3P8YCZ2_ESOLU</name>
<reference evidence="1" key="2">
    <citation type="submission" date="2020-02" db="EMBL/GenBank/DDBJ databases">
        <title>Esox lucius (northern pike) genome, fEsoLuc1, primary haplotype.</title>
        <authorList>
            <person name="Myers G."/>
            <person name="Karagic N."/>
            <person name="Meyer A."/>
            <person name="Pippel M."/>
            <person name="Reichard M."/>
            <person name="Winkler S."/>
            <person name="Tracey A."/>
            <person name="Sims Y."/>
            <person name="Howe K."/>
            <person name="Rhie A."/>
            <person name="Formenti G."/>
            <person name="Durbin R."/>
            <person name="Fedrigo O."/>
            <person name="Jarvis E.D."/>
        </authorList>
    </citation>
    <scope>NUCLEOTIDE SEQUENCE [LARGE SCALE GENOMIC DNA]</scope>
</reference>
<protein>
    <recommendedName>
        <fullName evidence="3">Im:7138239</fullName>
    </recommendedName>
</protein>
<dbReference type="AlphaFoldDB" id="A0A3P8YCZ2"/>
<accession>A0A3P8YCZ2</accession>
<keyword evidence="2" id="KW-1185">Reference proteome</keyword>
<dbReference type="Ensembl" id="ENSELUT00000023269.3">
    <property type="protein sequence ID" value="ENSELUP00000014452.3"/>
    <property type="gene ID" value="ENSELUG00000014481.3"/>
</dbReference>
<evidence type="ECO:0000313" key="1">
    <source>
        <dbReference type="Ensembl" id="ENSELUP00000014452.3"/>
    </source>
</evidence>
<reference evidence="1" key="4">
    <citation type="submission" date="2025-09" db="UniProtKB">
        <authorList>
            <consortium name="Ensembl"/>
        </authorList>
    </citation>
    <scope>IDENTIFICATION</scope>
</reference>
<dbReference type="STRING" id="8010.ENSELUP00000014452"/>
<dbReference type="OrthoDB" id="636685at2759"/>